<dbReference type="Gene3D" id="3.90.1030.20">
    <property type="entry name" value="DNA polymerase delta, p66 (Cdc27) subunit, wHTH domain"/>
    <property type="match status" value="1"/>
</dbReference>
<feature type="region of interest" description="Disordered" evidence="5">
    <location>
        <begin position="64"/>
        <end position="83"/>
    </location>
</feature>
<dbReference type="GO" id="GO:0006297">
    <property type="term" value="P:nucleotide-excision repair, DNA gap filling"/>
    <property type="evidence" value="ECO:0007669"/>
    <property type="project" value="TreeGrafter"/>
</dbReference>
<dbReference type="InterPro" id="IPR019038">
    <property type="entry name" value="POLD3"/>
</dbReference>
<protein>
    <recommendedName>
        <fullName evidence="2">DNA polymerase delta subunit 3</fullName>
    </recommendedName>
</protein>
<feature type="compositionally biased region" description="Polar residues" evidence="5">
    <location>
        <begin position="194"/>
        <end position="207"/>
    </location>
</feature>
<feature type="region of interest" description="Disordered" evidence="5">
    <location>
        <begin position="146"/>
        <end position="413"/>
    </location>
</feature>
<proteinExistence type="predicted"/>
<dbReference type="GO" id="GO:0043625">
    <property type="term" value="C:delta DNA polymerase complex"/>
    <property type="evidence" value="ECO:0007669"/>
    <property type="project" value="InterPro"/>
</dbReference>
<dbReference type="AlphaFoldDB" id="A0A9N9LUU1"/>
<evidence type="ECO:0000256" key="1">
    <source>
        <dbReference type="ARBA" id="ARBA00004123"/>
    </source>
</evidence>
<dbReference type="PANTHER" id="PTHR17598">
    <property type="entry name" value="DNA POLYMERASE DELTA SUBUNIT 3"/>
    <property type="match status" value="1"/>
</dbReference>
<keyword evidence="7" id="KW-1185">Reference proteome</keyword>
<feature type="compositionally biased region" description="Basic residues" evidence="5">
    <location>
        <begin position="341"/>
        <end position="354"/>
    </location>
</feature>
<dbReference type="GO" id="GO:0006271">
    <property type="term" value="P:DNA strand elongation involved in DNA replication"/>
    <property type="evidence" value="ECO:0007669"/>
    <property type="project" value="TreeGrafter"/>
</dbReference>
<organism evidence="6 7">
    <name type="scientific">Hymenoscyphus albidus</name>
    <dbReference type="NCBI Taxonomy" id="595503"/>
    <lineage>
        <taxon>Eukaryota</taxon>
        <taxon>Fungi</taxon>
        <taxon>Dikarya</taxon>
        <taxon>Ascomycota</taxon>
        <taxon>Pezizomycotina</taxon>
        <taxon>Leotiomycetes</taxon>
        <taxon>Helotiales</taxon>
        <taxon>Helotiaceae</taxon>
        <taxon>Hymenoscyphus</taxon>
    </lineage>
</organism>
<feature type="compositionally biased region" description="Acidic residues" evidence="5">
    <location>
        <begin position="292"/>
        <end position="301"/>
    </location>
</feature>
<evidence type="ECO:0000256" key="3">
    <source>
        <dbReference type="ARBA" id="ARBA00022705"/>
    </source>
</evidence>
<comment type="caution">
    <text evidence="6">The sequence shown here is derived from an EMBL/GenBank/DDBJ whole genome shotgun (WGS) entry which is preliminary data.</text>
</comment>
<keyword evidence="3" id="KW-0235">DNA replication</keyword>
<name>A0A9N9LUU1_9HELO</name>
<dbReference type="PANTHER" id="PTHR17598:SF13">
    <property type="entry name" value="DNA POLYMERASE DELTA SUBUNIT 3"/>
    <property type="match status" value="1"/>
</dbReference>
<dbReference type="EMBL" id="CAJVRM010000292">
    <property type="protein sequence ID" value="CAG8979001.1"/>
    <property type="molecule type" value="Genomic_DNA"/>
</dbReference>
<sequence>MADYKSYLAARILTEDNAITYRLLSRVLKVHVNDAKEMLYDFHKSQNQKKPGSVHATYLVSGTKRTEDPPATIGGVKDEDGDDYMHSSPFMGSSMLQPEQEQGTGASSVLEITLVREEDLEKLRSEYEQINSIHIYSLEPNPLKDLQILSDPAPPKSKPAEAKSLPKKEEPKSQPSTAKDFFGKGGKAKESTKSKGATPSASSKESTPNPPGLKKESSSLFKSFAKAKPKAKAEAEESSAAALPAEDSPMKDIVPSDDDDDEPFIPAPPKEEIDRNRRQRKEREEALRKMMEDDDEEEDEPSPAAKVAEPDQEEEKEAPKTKSKSKSPSEEKEEPPVVSGGRRRGRRRVMKKKTVKDEDGYLVTKEEMAWESFSEDEPIAKPKPKSQTSTAATKKKPAAKAGQGSIMSFFGKK</sequence>
<reference evidence="6" key="1">
    <citation type="submission" date="2021-07" db="EMBL/GenBank/DDBJ databases">
        <authorList>
            <person name="Durling M."/>
        </authorList>
    </citation>
    <scope>NUCLEOTIDE SEQUENCE</scope>
</reference>
<dbReference type="Pfam" id="PF09507">
    <property type="entry name" value="CDC27"/>
    <property type="match status" value="2"/>
</dbReference>
<evidence type="ECO:0000313" key="6">
    <source>
        <dbReference type="EMBL" id="CAG8979001.1"/>
    </source>
</evidence>
<feature type="compositionally biased region" description="Basic and acidic residues" evidence="5">
    <location>
        <begin position="158"/>
        <end position="172"/>
    </location>
</feature>
<evidence type="ECO:0000256" key="5">
    <source>
        <dbReference type="SAM" id="MobiDB-lite"/>
    </source>
</evidence>
<feature type="compositionally biased region" description="Basic and acidic residues" evidence="5">
    <location>
        <begin position="269"/>
        <end position="291"/>
    </location>
</feature>
<dbReference type="GO" id="GO:0003887">
    <property type="term" value="F:DNA-directed DNA polymerase activity"/>
    <property type="evidence" value="ECO:0007669"/>
    <property type="project" value="TreeGrafter"/>
</dbReference>
<dbReference type="InterPro" id="IPR041913">
    <property type="entry name" value="POLD3_sf"/>
</dbReference>
<comment type="subcellular location">
    <subcellularLocation>
        <location evidence="1">Nucleus</location>
    </subcellularLocation>
</comment>
<feature type="compositionally biased region" description="Basic and acidic residues" evidence="5">
    <location>
        <begin position="355"/>
        <end position="368"/>
    </location>
</feature>
<evidence type="ECO:0000256" key="4">
    <source>
        <dbReference type="ARBA" id="ARBA00023242"/>
    </source>
</evidence>
<accession>A0A9N9LUU1</accession>
<dbReference type="GO" id="GO:1904161">
    <property type="term" value="P:DNA synthesis involved in UV-damage excision repair"/>
    <property type="evidence" value="ECO:0007669"/>
    <property type="project" value="TreeGrafter"/>
</dbReference>
<keyword evidence="4" id="KW-0539">Nucleus</keyword>
<evidence type="ECO:0000256" key="2">
    <source>
        <dbReference type="ARBA" id="ARBA00017589"/>
    </source>
</evidence>
<evidence type="ECO:0000313" key="7">
    <source>
        <dbReference type="Proteomes" id="UP000701801"/>
    </source>
</evidence>
<gene>
    <name evidence="6" type="ORF">HYALB_00009903</name>
</gene>
<dbReference type="OrthoDB" id="514823at2759"/>
<dbReference type="Proteomes" id="UP000701801">
    <property type="component" value="Unassembled WGS sequence"/>
</dbReference>